<sequence length="602" mass="68826">MPYRYSLLPTHSNAPDSPRPPKKIAPNFITNVFLSRRYARFSLLALISLACIAFVTPHESRPWLAKPDLWSQHFSGNTTSSGPSPRYPAPRDSPPENDTQPPLFERYSAYEDELPQHDDSLPFPEANRKFVYFADHVWGVGWGNAMQEMILNAQLAYESGRSFVFDDYTWNREETYSEYNGKLIPARVPLSALVAGPLAGQPFSNLTIARTHPRAVSKHYFDQVCPEPYLLDPRPILETLGKTASAVKIMSTFREKLQNLNDSCVEIQKDTTQVFDYWLMGSTRLHDIVPSLIDSPITRDFSWSPLINYAFQKNEHHFTSSKKASLISILFPYFAPKESSISHALGFDMAPTPSASESQSLPLLAMHLRRGDFIEHCDKLNDWNSTYTGFNTQPSLPDRFFMENDTLLDSMSPDEKKDAYKKKCFIDVDEVRKRVVRAVKEWRTDRLNAEHELHGSGLIGWWRRRGQEGRVKKMLRKVYIMTNGDREFLDELKAGLIADAQRSVLRSGSKFKLEDEFAQSSVSSSSSASEEYDFDFAWSWDEVSTSRDLDIGWETKYVAQAMDMYVGQRAEVFVGNGFSSLTGMVVLLRNVAGVEPWRTRFW</sequence>
<feature type="compositionally biased region" description="Polar residues" evidence="1">
    <location>
        <begin position="74"/>
        <end position="83"/>
    </location>
</feature>
<evidence type="ECO:0000256" key="1">
    <source>
        <dbReference type="SAM" id="MobiDB-lite"/>
    </source>
</evidence>
<name>A0AAD5VZG5_9AGAR</name>
<evidence type="ECO:0000313" key="3">
    <source>
        <dbReference type="Proteomes" id="UP001213000"/>
    </source>
</evidence>
<dbReference type="AlphaFoldDB" id="A0AAD5VZG5"/>
<evidence type="ECO:0000313" key="2">
    <source>
        <dbReference type="EMBL" id="KAJ3571211.1"/>
    </source>
</evidence>
<dbReference type="CDD" id="cd11296">
    <property type="entry name" value="O-FucT_like"/>
    <property type="match status" value="1"/>
</dbReference>
<feature type="region of interest" description="Disordered" evidence="1">
    <location>
        <begin position="74"/>
        <end position="103"/>
    </location>
</feature>
<protein>
    <submittedName>
        <fullName evidence="2">Uncharacterized protein</fullName>
    </submittedName>
</protein>
<accession>A0AAD5VZG5</accession>
<gene>
    <name evidence="2" type="ORF">NP233_g3911</name>
</gene>
<dbReference type="Gene3D" id="3.40.50.11350">
    <property type="match status" value="1"/>
</dbReference>
<feature type="region of interest" description="Disordered" evidence="1">
    <location>
        <begin position="1"/>
        <end position="22"/>
    </location>
</feature>
<organism evidence="2 3">
    <name type="scientific">Leucocoprinus birnbaumii</name>
    <dbReference type="NCBI Taxonomy" id="56174"/>
    <lineage>
        <taxon>Eukaryota</taxon>
        <taxon>Fungi</taxon>
        <taxon>Dikarya</taxon>
        <taxon>Basidiomycota</taxon>
        <taxon>Agaricomycotina</taxon>
        <taxon>Agaricomycetes</taxon>
        <taxon>Agaricomycetidae</taxon>
        <taxon>Agaricales</taxon>
        <taxon>Agaricineae</taxon>
        <taxon>Agaricaceae</taxon>
        <taxon>Leucocoprinus</taxon>
    </lineage>
</organism>
<dbReference type="EMBL" id="JANIEX010000197">
    <property type="protein sequence ID" value="KAJ3571211.1"/>
    <property type="molecule type" value="Genomic_DNA"/>
</dbReference>
<dbReference type="Proteomes" id="UP001213000">
    <property type="component" value="Unassembled WGS sequence"/>
</dbReference>
<proteinExistence type="predicted"/>
<comment type="caution">
    <text evidence="2">The sequence shown here is derived from an EMBL/GenBank/DDBJ whole genome shotgun (WGS) entry which is preliminary data.</text>
</comment>
<reference evidence="2" key="1">
    <citation type="submission" date="2022-07" db="EMBL/GenBank/DDBJ databases">
        <title>Genome Sequence of Leucocoprinus birnbaumii.</title>
        <authorList>
            <person name="Buettner E."/>
        </authorList>
    </citation>
    <scope>NUCLEOTIDE SEQUENCE</scope>
    <source>
        <strain evidence="2">VT141</strain>
    </source>
</reference>
<keyword evidence="3" id="KW-1185">Reference proteome</keyword>